<proteinExistence type="predicted"/>
<comment type="caution">
    <text evidence="2">The sequence shown here is derived from an EMBL/GenBank/DDBJ whole genome shotgun (WGS) entry which is preliminary data.</text>
</comment>
<evidence type="ECO:0000313" key="3">
    <source>
        <dbReference type="Proteomes" id="UP001166784"/>
    </source>
</evidence>
<evidence type="ECO:0008006" key="4">
    <source>
        <dbReference type="Google" id="ProtNLM"/>
    </source>
</evidence>
<sequence length="152" mass="16158">MTVRLATGCRLSPEDLSSAVRAWETGGAEALSVWEEPWTPGPETAVRMRRMLASALTGGRTDAGRDPGTDPDTGAEATEAQSAAVTEPRLEANRWCSADGSAQLRFGRDGRWWPYRRDTEGSWQPAGGPEQDPAAALAVTAGEDEPGRDGMG</sequence>
<reference evidence="2" key="2">
    <citation type="journal article" date="2023" name="Int. J. Syst. Evol. Microbiol.">
        <title>Streptomyces marispadix sp. nov., isolated from marine beach sediment of the Northern Coast of Portugal.</title>
        <authorList>
            <person name="dos Santos J.D.N."/>
            <person name="Vitorino I.R."/>
            <person name="Kallscheuer N."/>
            <person name="Srivastava A."/>
            <person name="Krautwurst S."/>
            <person name="Marz M."/>
            <person name="Jogler C."/>
            <person name="Lobo Da Cunha A."/>
            <person name="Catita J."/>
            <person name="Goncalves H."/>
            <person name="Gonzalez I."/>
            <person name="Reyes F."/>
            <person name="Lage O.M."/>
        </authorList>
    </citation>
    <scope>NUCLEOTIDE SEQUENCE</scope>
    <source>
        <strain evidence="2">M600PL45_2</strain>
    </source>
</reference>
<gene>
    <name evidence="2" type="ORF">MMA15_26965</name>
</gene>
<evidence type="ECO:0000256" key="1">
    <source>
        <dbReference type="SAM" id="MobiDB-lite"/>
    </source>
</evidence>
<dbReference type="RefSeq" id="WP_241062769.1">
    <property type="nucleotide sequence ID" value="NZ_JAKWJU010000002.1"/>
</dbReference>
<feature type="region of interest" description="Disordered" evidence="1">
    <location>
        <begin position="56"/>
        <end position="88"/>
    </location>
</feature>
<dbReference type="Proteomes" id="UP001166784">
    <property type="component" value="Unassembled WGS sequence"/>
</dbReference>
<protein>
    <recommendedName>
        <fullName evidence="4">SWF or SNF family helicase</fullName>
    </recommendedName>
</protein>
<reference evidence="2" key="1">
    <citation type="submission" date="2022-03" db="EMBL/GenBank/DDBJ databases">
        <authorList>
            <person name="Santos J.D.N."/>
            <person name="Kallscheuer N."/>
            <person name="Jogler C."/>
            <person name="Lage O.M."/>
        </authorList>
    </citation>
    <scope>NUCLEOTIDE SEQUENCE</scope>
    <source>
        <strain evidence="2">M600PL45_2</strain>
    </source>
</reference>
<feature type="region of interest" description="Disordered" evidence="1">
    <location>
        <begin position="114"/>
        <end position="152"/>
    </location>
</feature>
<name>A0ABS9T5W5_9ACTN</name>
<evidence type="ECO:0000313" key="2">
    <source>
        <dbReference type="EMBL" id="MCH6163909.1"/>
    </source>
</evidence>
<organism evidence="2 3">
    <name type="scientific">Streptomyces marispadix</name>
    <dbReference type="NCBI Taxonomy" id="2922868"/>
    <lineage>
        <taxon>Bacteria</taxon>
        <taxon>Bacillati</taxon>
        <taxon>Actinomycetota</taxon>
        <taxon>Actinomycetes</taxon>
        <taxon>Kitasatosporales</taxon>
        <taxon>Streptomycetaceae</taxon>
        <taxon>Streptomyces</taxon>
    </lineage>
</organism>
<accession>A0ABS9T5W5</accession>
<dbReference type="EMBL" id="JAKWJU010000002">
    <property type="protein sequence ID" value="MCH6163909.1"/>
    <property type="molecule type" value="Genomic_DNA"/>
</dbReference>
<keyword evidence="3" id="KW-1185">Reference proteome</keyword>